<proteinExistence type="predicted"/>
<dbReference type="Proteomes" id="UP001141183">
    <property type="component" value="Unassembled WGS sequence"/>
</dbReference>
<sequence length="130" mass="14572">MIKYQGKNSNYQLNSDKIKKVFHAQASGFFSEEDGASFLKDYDAITKTFPSKDYALVIDAAELKPSSPAVANMLGTLLQRYMEVPFKSRFLVTQGNVVTISQFKRLGKEIPGWTESVQYVDSFDDALKGI</sequence>
<gene>
    <name evidence="1" type="ORF">NE398_05250</name>
</gene>
<comment type="caution">
    <text evidence="1">The sequence shown here is derived from an EMBL/GenBank/DDBJ whole genome shotgun (WGS) entry which is preliminary data.</text>
</comment>
<evidence type="ECO:0000313" key="1">
    <source>
        <dbReference type="EMBL" id="MDC4239571.1"/>
    </source>
</evidence>
<evidence type="ECO:0000313" key="2">
    <source>
        <dbReference type="Proteomes" id="UP001141183"/>
    </source>
</evidence>
<name>A0A9X4B1H9_9CLOT</name>
<accession>A0A9X4B1H9</accession>
<dbReference type="GeneID" id="93043011"/>
<dbReference type="AlphaFoldDB" id="A0A9X4B1H9"/>
<keyword evidence="2" id="KW-1185">Reference proteome</keyword>
<dbReference type="EMBL" id="JAMRYU010000004">
    <property type="protein sequence ID" value="MDC4239571.1"/>
    <property type="molecule type" value="Genomic_DNA"/>
</dbReference>
<reference evidence="1" key="1">
    <citation type="submission" date="2022-05" db="EMBL/GenBank/DDBJ databases">
        <title>Draft genome sequence of Clostridium tertium strain CP3 isolated from Peru.</title>
        <authorList>
            <person name="Hurtado R."/>
            <person name="Lima L."/>
            <person name="Sousa T."/>
            <person name="Jaiswal A.K."/>
            <person name="Tiwari S."/>
            <person name="Maturrano L."/>
            <person name="Brenig B."/>
            <person name="Azevedo V."/>
        </authorList>
    </citation>
    <scope>NUCLEOTIDE SEQUENCE</scope>
    <source>
        <strain evidence="1">CP3</strain>
    </source>
</reference>
<protein>
    <submittedName>
        <fullName evidence="1">Uncharacterized protein</fullName>
    </submittedName>
</protein>
<dbReference type="RefSeq" id="WP_209739541.1">
    <property type="nucleotide sequence ID" value="NZ_BAAACM010000008.1"/>
</dbReference>
<organism evidence="1 2">
    <name type="scientific">Clostridium tertium</name>
    <dbReference type="NCBI Taxonomy" id="1559"/>
    <lineage>
        <taxon>Bacteria</taxon>
        <taxon>Bacillati</taxon>
        <taxon>Bacillota</taxon>
        <taxon>Clostridia</taxon>
        <taxon>Eubacteriales</taxon>
        <taxon>Clostridiaceae</taxon>
        <taxon>Clostridium</taxon>
    </lineage>
</organism>